<name>A0ABU1LGT4_9FLAO</name>
<dbReference type="EMBL" id="JAVDQS010000008">
    <property type="protein sequence ID" value="MDR6405937.1"/>
    <property type="molecule type" value="Genomic_DNA"/>
</dbReference>
<dbReference type="Pfam" id="PF20448">
    <property type="entry name" value="DUF6705"/>
    <property type="match status" value="1"/>
</dbReference>
<protein>
    <recommendedName>
        <fullName evidence="2">DUF6705 domain-containing protein</fullName>
    </recommendedName>
</protein>
<gene>
    <name evidence="3" type="ORF">J2781_002881</name>
</gene>
<reference evidence="3 4" key="1">
    <citation type="submission" date="2023-07" db="EMBL/GenBank/DDBJ databases">
        <title>Sorghum-associated microbial communities from plants grown in Nebraska, USA.</title>
        <authorList>
            <person name="Schachtman D."/>
        </authorList>
    </citation>
    <scope>NUCLEOTIDE SEQUENCE [LARGE SCALE GENOMIC DNA]</scope>
    <source>
        <strain evidence="3 4">DS1709</strain>
    </source>
</reference>
<keyword evidence="1" id="KW-0732">Signal</keyword>
<feature type="domain" description="DUF6705" evidence="2">
    <location>
        <begin position="1"/>
        <end position="142"/>
    </location>
</feature>
<organism evidence="3 4">
    <name type="scientific">Chryseobacterium geocarposphaerae</name>
    <dbReference type="NCBI Taxonomy" id="1416776"/>
    <lineage>
        <taxon>Bacteria</taxon>
        <taxon>Pseudomonadati</taxon>
        <taxon>Bacteroidota</taxon>
        <taxon>Flavobacteriia</taxon>
        <taxon>Flavobacteriales</taxon>
        <taxon>Weeksellaceae</taxon>
        <taxon>Chryseobacterium group</taxon>
        <taxon>Chryseobacterium</taxon>
    </lineage>
</organism>
<dbReference type="InterPro" id="IPR046551">
    <property type="entry name" value="DUF6705"/>
</dbReference>
<accession>A0ABU1LGT4</accession>
<proteinExistence type="predicted"/>
<dbReference type="Proteomes" id="UP001184853">
    <property type="component" value="Unassembled WGS sequence"/>
</dbReference>
<comment type="caution">
    <text evidence="3">The sequence shown here is derived from an EMBL/GenBank/DDBJ whole genome shotgun (WGS) entry which is preliminary data.</text>
</comment>
<sequence length="188" mass="21867">MKNLKNILLLSFFISAFSCKAQQYPLDTDFRNIPNNSYLKDLNNELDPYIGTYQTIFNGKQITLFVTKEPHKLIDYVTRKFYRDVLSIKFVVKNSNGVILQDTQNLNSQNNTIYSMRINPYHNFVTFNYSGTNCNVGNGRITLKKLNITQVSWEYLPDDIILDNNRCPPGTDINIYLPETKDLIFTKQ</sequence>
<keyword evidence="4" id="KW-1185">Reference proteome</keyword>
<feature type="signal peptide" evidence="1">
    <location>
        <begin position="1"/>
        <end position="21"/>
    </location>
</feature>
<evidence type="ECO:0000256" key="1">
    <source>
        <dbReference type="SAM" id="SignalP"/>
    </source>
</evidence>
<feature type="chain" id="PRO_5046195581" description="DUF6705 domain-containing protein" evidence="1">
    <location>
        <begin position="22"/>
        <end position="188"/>
    </location>
</feature>
<dbReference type="PROSITE" id="PS51257">
    <property type="entry name" value="PROKAR_LIPOPROTEIN"/>
    <property type="match status" value="1"/>
</dbReference>
<dbReference type="RefSeq" id="WP_147297023.1">
    <property type="nucleotide sequence ID" value="NZ_JAVDQS010000008.1"/>
</dbReference>
<evidence type="ECO:0000313" key="3">
    <source>
        <dbReference type="EMBL" id="MDR6405937.1"/>
    </source>
</evidence>
<evidence type="ECO:0000313" key="4">
    <source>
        <dbReference type="Proteomes" id="UP001184853"/>
    </source>
</evidence>
<evidence type="ECO:0000259" key="2">
    <source>
        <dbReference type="Pfam" id="PF20448"/>
    </source>
</evidence>